<name>A0ABS0B7K9_9GAMM</name>
<keyword evidence="1" id="KW-0808">Transferase</keyword>
<evidence type="ECO:0000256" key="5">
    <source>
        <dbReference type="PROSITE-ProRule" id="PRU10141"/>
    </source>
</evidence>
<dbReference type="CDD" id="cd14014">
    <property type="entry name" value="STKc_PknB_like"/>
    <property type="match status" value="1"/>
</dbReference>
<dbReference type="Gene3D" id="1.10.510.10">
    <property type="entry name" value="Transferase(Phosphotransferase) domain 1"/>
    <property type="match status" value="1"/>
</dbReference>
<keyword evidence="4 5" id="KW-0067">ATP-binding</keyword>
<organism evidence="7 8">
    <name type="scientific">Lysobacter niastensis</name>
    <dbReference type="NCBI Taxonomy" id="380629"/>
    <lineage>
        <taxon>Bacteria</taxon>
        <taxon>Pseudomonadati</taxon>
        <taxon>Pseudomonadota</taxon>
        <taxon>Gammaproteobacteria</taxon>
        <taxon>Lysobacterales</taxon>
        <taxon>Lysobacteraceae</taxon>
        <taxon>Lysobacter</taxon>
    </lineage>
</organism>
<dbReference type="SMART" id="SM00220">
    <property type="entry name" value="S_TKc"/>
    <property type="match status" value="1"/>
</dbReference>
<dbReference type="PANTHER" id="PTHR43289:SF6">
    <property type="entry name" value="SERINE_THREONINE-PROTEIN KINASE NEKL-3"/>
    <property type="match status" value="1"/>
</dbReference>
<keyword evidence="8" id="KW-1185">Reference proteome</keyword>
<protein>
    <submittedName>
        <fullName evidence="7">Serine/threonine protein kinase</fullName>
    </submittedName>
</protein>
<dbReference type="GO" id="GO:0004674">
    <property type="term" value="F:protein serine/threonine kinase activity"/>
    <property type="evidence" value="ECO:0007669"/>
    <property type="project" value="UniProtKB-KW"/>
</dbReference>
<evidence type="ECO:0000313" key="8">
    <source>
        <dbReference type="Proteomes" id="UP001429984"/>
    </source>
</evidence>
<evidence type="ECO:0000256" key="4">
    <source>
        <dbReference type="ARBA" id="ARBA00022840"/>
    </source>
</evidence>
<dbReference type="PANTHER" id="PTHR43289">
    <property type="entry name" value="MITOGEN-ACTIVATED PROTEIN KINASE KINASE KINASE 20-RELATED"/>
    <property type="match status" value="1"/>
</dbReference>
<evidence type="ECO:0000256" key="2">
    <source>
        <dbReference type="ARBA" id="ARBA00022741"/>
    </source>
</evidence>
<dbReference type="RefSeq" id="WP_194931613.1">
    <property type="nucleotide sequence ID" value="NZ_JADLZT010000007.1"/>
</dbReference>
<dbReference type="SUPFAM" id="SSF56112">
    <property type="entry name" value="Protein kinase-like (PK-like)"/>
    <property type="match status" value="1"/>
</dbReference>
<evidence type="ECO:0000256" key="3">
    <source>
        <dbReference type="ARBA" id="ARBA00022777"/>
    </source>
</evidence>
<dbReference type="PROSITE" id="PS50011">
    <property type="entry name" value="PROTEIN_KINASE_DOM"/>
    <property type="match status" value="1"/>
</dbReference>
<gene>
    <name evidence="7" type="ORF">IU514_13295</name>
</gene>
<dbReference type="SUPFAM" id="SSF48452">
    <property type="entry name" value="TPR-like"/>
    <property type="match status" value="1"/>
</dbReference>
<dbReference type="Proteomes" id="UP001429984">
    <property type="component" value="Unassembled WGS sequence"/>
</dbReference>
<dbReference type="EMBL" id="JADLZT010000007">
    <property type="protein sequence ID" value="MBF6025001.1"/>
    <property type="molecule type" value="Genomic_DNA"/>
</dbReference>
<reference evidence="7 8" key="1">
    <citation type="submission" date="2020-11" db="EMBL/GenBank/DDBJ databases">
        <title>Draft Genome Sequence and Secondary Metabolite Biosynthetic Potential of the Lysobacter niastensis Type strain DSM 18481.</title>
        <authorList>
            <person name="Turrini P."/>
            <person name="Artuso I."/>
            <person name="Tescari M."/>
            <person name="Lugli G.A."/>
            <person name="Frangipani E."/>
            <person name="Ventura M."/>
            <person name="Visca P."/>
        </authorList>
    </citation>
    <scope>NUCLEOTIDE SEQUENCE [LARGE SCALE GENOMIC DNA]</scope>
    <source>
        <strain evidence="7 8">DSM 18481</strain>
    </source>
</reference>
<dbReference type="PROSITE" id="PS00108">
    <property type="entry name" value="PROTEIN_KINASE_ST"/>
    <property type="match status" value="1"/>
</dbReference>
<keyword evidence="3 7" id="KW-0418">Kinase</keyword>
<accession>A0ABS0B7K9</accession>
<dbReference type="InterPro" id="IPR000719">
    <property type="entry name" value="Prot_kinase_dom"/>
</dbReference>
<dbReference type="InterPro" id="IPR011009">
    <property type="entry name" value="Kinase-like_dom_sf"/>
</dbReference>
<keyword evidence="2 5" id="KW-0547">Nucleotide-binding</keyword>
<feature type="binding site" evidence="5">
    <location>
        <position position="108"/>
    </location>
    <ligand>
        <name>ATP</name>
        <dbReference type="ChEBI" id="CHEBI:30616"/>
    </ligand>
</feature>
<dbReference type="Gene3D" id="1.25.40.10">
    <property type="entry name" value="Tetratricopeptide repeat domain"/>
    <property type="match status" value="1"/>
</dbReference>
<dbReference type="Gene3D" id="3.30.200.20">
    <property type="entry name" value="Phosphorylase Kinase, domain 1"/>
    <property type="match status" value="1"/>
</dbReference>
<dbReference type="PROSITE" id="PS00107">
    <property type="entry name" value="PROTEIN_KINASE_ATP"/>
    <property type="match status" value="1"/>
</dbReference>
<feature type="domain" description="Protein kinase" evidence="6">
    <location>
        <begin position="77"/>
        <end position="355"/>
    </location>
</feature>
<evidence type="ECO:0000313" key="7">
    <source>
        <dbReference type="EMBL" id="MBF6025001.1"/>
    </source>
</evidence>
<dbReference type="InterPro" id="IPR008271">
    <property type="entry name" value="Ser/Thr_kinase_AS"/>
</dbReference>
<dbReference type="InterPro" id="IPR011990">
    <property type="entry name" value="TPR-like_helical_dom_sf"/>
</dbReference>
<dbReference type="Pfam" id="PF00069">
    <property type="entry name" value="Pkinase"/>
    <property type="match status" value="1"/>
</dbReference>
<comment type="caution">
    <text evidence="7">The sequence shown here is derived from an EMBL/GenBank/DDBJ whole genome shotgun (WGS) entry which is preliminary data.</text>
</comment>
<dbReference type="InterPro" id="IPR017441">
    <property type="entry name" value="Protein_kinase_ATP_BS"/>
</dbReference>
<keyword evidence="7" id="KW-0723">Serine/threonine-protein kinase</keyword>
<evidence type="ECO:0000256" key="1">
    <source>
        <dbReference type="ARBA" id="ARBA00022679"/>
    </source>
</evidence>
<evidence type="ECO:0000259" key="6">
    <source>
        <dbReference type="PROSITE" id="PS50011"/>
    </source>
</evidence>
<proteinExistence type="predicted"/>
<sequence length="649" mass="72108">MKLFDDFVDMPKSRQLRSLARLRRDDADLHDALDALLKADAQEHPLDSLPFERMLGATDGRGGQDTQARVGTVLGPWRLERVIGNGRTGTVYEAYRADGHYEQRVALKCVRTELLSSTMIQSLLNERKHLAQLHHPHIAPLLDGGTEPNGHPWFAMRYVDGESIDCWCKRRRASVRLRVELLIQTCDALAHAHSRCVLHQDIKSSNVLVTEDGRVHLVSFGLSADLSIESEPAQHAITNGHAAPGAARGKASDATSDMHALGVLMYRLLCASWPVPPRPTGACLPWLLESPQRMDTLLCAAPRWVAWQRGHADVAALATELAGDLSSIAYQCIHPEAALRYHSMGELRDDLQRWLDHRPVKAHSAGIGYRLRKLLRRNRLTLSFGATTAAWACVATVALIWHGRQPRDNVEVSRAASLLSYGIQGSAPAPSKHVNERLAGRQSPPAKNHPETVRAWLTRGEAQLRTGQLRMAARSLEQCRRVVLERLGSQHVEYARWLLLQSRLEAVTGAEDRAVADARQALAIFLQNNEPAHAAKAELAERLMDLHRTPDADTITEAIVLWRDAIDISGPWHLPRPEYKLGLAQALWRRNAGRGDDRTEAVAAIDDAVADYLAFHGLDHLQTQMALQWQMLIHDAVTPTGERLLVALA</sequence>